<protein>
    <submittedName>
        <fullName evidence="5">Flagellar associated protein</fullName>
    </submittedName>
</protein>
<feature type="compositionally biased region" description="Polar residues" evidence="3">
    <location>
        <begin position="70"/>
        <end position="81"/>
    </location>
</feature>
<accession>A0A2P6N2X5</accession>
<keyword evidence="5" id="KW-0282">Flagellum</keyword>
<evidence type="ECO:0000256" key="2">
    <source>
        <dbReference type="SAM" id="Coils"/>
    </source>
</evidence>
<dbReference type="Gene3D" id="1.10.287.1490">
    <property type="match status" value="1"/>
</dbReference>
<evidence type="ECO:0000256" key="3">
    <source>
        <dbReference type="SAM" id="MobiDB-lite"/>
    </source>
</evidence>
<dbReference type="OrthoDB" id="264785at2759"/>
<keyword evidence="1 2" id="KW-0175">Coiled coil</keyword>
<reference evidence="5 6" key="1">
    <citation type="journal article" date="2018" name="Genome Biol. Evol.">
        <title>Multiple Roots of Fruiting Body Formation in Amoebozoa.</title>
        <authorList>
            <person name="Hillmann F."/>
            <person name="Forbes G."/>
            <person name="Novohradska S."/>
            <person name="Ferling I."/>
            <person name="Riege K."/>
            <person name="Groth M."/>
            <person name="Westermann M."/>
            <person name="Marz M."/>
            <person name="Spaller T."/>
            <person name="Winckler T."/>
            <person name="Schaap P."/>
            <person name="Glockner G."/>
        </authorList>
    </citation>
    <scope>NUCLEOTIDE SEQUENCE [LARGE SCALE GENOMIC DNA]</scope>
    <source>
        <strain evidence="5 6">Jena</strain>
    </source>
</reference>
<feature type="region of interest" description="Disordered" evidence="3">
    <location>
        <begin position="70"/>
        <end position="96"/>
    </location>
</feature>
<keyword evidence="6" id="KW-1185">Reference proteome</keyword>
<comment type="caution">
    <text evidence="5">The sequence shown here is derived from an EMBL/GenBank/DDBJ whole genome shotgun (WGS) entry which is preliminary data.</text>
</comment>
<feature type="coiled-coil region" evidence="2">
    <location>
        <begin position="572"/>
        <end position="739"/>
    </location>
</feature>
<evidence type="ECO:0000256" key="1">
    <source>
        <dbReference type="ARBA" id="ARBA00023054"/>
    </source>
</evidence>
<feature type="coiled-coil region" evidence="2">
    <location>
        <begin position="902"/>
        <end position="983"/>
    </location>
</feature>
<evidence type="ECO:0000313" key="6">
    <source>
        <dbReference type="Proteomes" id="UP000241769"/>
    </source>
</evidence>
<dbReference type="EMBL" id="MDYQ01000231">
    <property type="protein sequence ID" value="PRP78294.1"/>
    <property type="molecule type" value="Genomic_DNA"/>
</dbReference>
<feature type="domain" description="Cilia- and flagella-associated protein 58 central coiled coil" evidence="4">
    <location>
        <begin position="526"/>
        <end position="827"/>
    </location>
</feature>
<dbReference type="STRING" id="1890364.A0A2P6N2X5"/>
<dbReference type="AlphaFoldDB" id="A0A2P6N2X5"/>
<dbReference type="Pfam" id="PF21771">
    <property type="entry name" value="CFAP58_CC"/>
    <property type="match status" value="1"/>
</dbReference>
<sequence length="1028" mass="119445">MSLRQNALVAEKERRASLPWDDLSVREDPRVARAPLLEKPFASFKCVMRSSNFRVAVANRDAAQYHPISTYSPLATNAPSSENEDRDQARSRIATQGCTRTTGDRIPRMVTASEATQRNLIIMRLNSPILKLADFNSERQISKAVVREDGASLFCGSDDLIDQVQEGKKKDAFDELGFESSAFQDLEQEFQEVLSELVGDKSLEKFRVEYEKLHRALKKSHESEKRLIKRCRELNAEIVSNAAKVQTALKLSQEDQKTIGLLKKEIEKAWKMVDASHEKESQANSTIHKLKTEINNLTRLVEQGTGLSIGQEHSVKELLKIKEELTRDRDGQAAQITGLRTDISSLMDKVHGLESQKLDLEAEIHSMKDLLMGKQDEIDKEHRRKDLLEKELRELKASIENKQQDIKSKQQQIGQGQERIQRLELQLKEQKSLTEKALKDYESLNQRTQKLQQDLEEQISNNTQLLAENSQRQVELKAKEEEISGLELKETNSARYKDHLLKREVESSKESLKVEISSLEKEIDGYKKLSEIEKKRYDDLMRERDILNKSLVKAASSSNKQADMIKISDSTRANLEQEVQAYKTLCQEQRKNIYDLEKQIAEYIAEANESTKKYLQSMEEVKLREMNIFELQKKIAEGEAKLKQQQNLYEAVRSDRNLYSKNLIEAQDEITEMKRKFRIMNQQIEQLKEEIQSRDKDIVKEHFEHIKVQKERDSFKNELARLEAQIELAEQTIGSQQAEVQKLNHIIGEADSDRTRQKKEFDRVKNERNILGGQLIRKNDELALLYEKIKVQQSTLSKGEAQYHERLEDIRVLKIMIMDLKRELGLIRLKTSKVETLKNEVYHLERQLLQERTKVKALSEELENPMNIHRWRKLEGSDPTAYEMIQKIHTLQRRLIAKTEEVVEKDLAIQESEKKIEELQQQIKRLPGPQQAQKLSMYKHNLKEKEKQLKALSSQLNMYEVQVDTYKHDISSLTREFQEIQKRYWEVKRKEQLTVEMDKSLETSFLNSATRIMGGGFSSKPMTSTSGK</sequence>
<feature type="coiled-coil region" evidence="2">
    <location>
        <begin position="343"/>
        <end position="529"/>
    </location>
</feature>
<dbReference type="InterPro" id="IPR049270">
    <property type="entry name" value="CFAP58_CC"/>
</dbReference>
<gene>
    <name evidence="5" type="ORF">PROFUN_13828</name>
</gene>
<dbReference type="PANTHER" id="PTHR32083">
    <property type="entry name" value="CILIA AND FLAGELLA-ASSOCIATED PROTEIN 58-RELATED"/>
    <property type="match status" value="1"/>
</dbReference>
<dbReference type="GO" id="GO:0005856">
    <property type="term" value="C:cytoskeleton"/>
    <property type="evidence" value="ECO:0007669"/>
    <property type="project" value="TreeGrafter"/>
</dbReference>
<organism evidence="5 6">
    <name type="scientific">Planoprotostelium fungivorum</name>
    <dbReference type="NCBI Taxonomy" id="1890364"/>
    <lineage>
        <taxon>Eukaryota</taxon>
        <taxon>Amoebozoa</taxon>
        <taxon>Evosea</taxon>
        <taxon>Variosea</taxon>
        <taxon>Cavosteliida</taxon>
        <taxon>Cavosteliaceae</taxon>
        <taxon>Planoprotostelium</taxon>
    </lineage>
</organism>
<dbReference type="InParanoid" id="A0A2P6N2X5"/>
<keyword evidence="5" id="KW-0969">Cilium</keyword>
<evidence type="ECO:0000313" key="5">
    <source>
        <dbReference type="EMBL" id="PRP78294.1"/>
    </source>
</evidence>
<dbReference type="SUPFAM" id="SSF57997">
    <property type="entry name" value="Tropomyosin"/>
    <property type="match status" value="1"/>
</dbReference>
<proteinExistence type="predicted"/>
<dbReference type="PANTHER" id="PTHR32083:SF0">
    <property type="entry name" value="CILIA AND FLAGELLA-ASSOCIATED PROTEIN 58"/>
    <property type="match status" value="1"/>
</dbReference>
<evidence type="ECO:0000259" key="4">
    <source>
        <dbReference type="Pfam" id="PF21771"/>
    </source>
</evidence>
<keyword evidence="5" id="KW-0966">Cell projection</keyword>
<dbReference type="Proteomes" id="UP000241769">
    <property type="component" value="Unassembled WGS sequence"/>
</dbReference>
<name>A0A2P6N2X5_9EUKA</name>